<dbReference type="OMA" id="MENVMLK"/>
<feature type="domain" description="TRASH" evidence="2">
    <location>
        <begin position="203"/>
        <end position="238"/>
    </location>
</feature>
<sequence>IKEEPTEEEFAPDRSESVSSVDVKGEPKVGRFTTQFYLFMTQTEELKIDSVFSLTEDSKPASPSLAHMDLPASCSTCQKVLEDGETVYQRKAHTDLFCSTSCLPLNGSCSVREMKNSQDIVQAEADTTGTKDFCSQTCLSSFKYKRIVSTKLPLVPAASHSQCSVCSRYCISKHEVILQDVVQMICSDPCFHRFCTINNLFMCEDCGARCNTPLRLKTEDGDTPLCSADCLSRFKQKMESAQPCTMCRSSKLTADMVENRNQEDVVELFCSNSCVMASKIQAICASGTQVFSLLLEAAASSVQKS</sequence>
<dbReference type="STRING" id="37003.ENSKMAP00000000212"/>
<dbReference type="PANTHER" id="PTHR45736:SF5">
    <property type="entry name" value="ZINC FINGER MYM-TYPE PROTEIN 4"/>
    <property type="match status" value="1"/>
</dbReference>
<dbReference type="Pfam" id="PF24900">
    <property type="entry name" value="TRASH_ZMYM4"/>
    <property type="match status" value="1"/>
</dbReference>
<reference evidence="3" key="1">
    <citation type="submission" date="2025-05" db="UniProtKB">
        <authorList>
            <consortium name="Ensembl"/>
        </authorList>
    </citation>
    <scope>IDENTIFICATION</scope>
</reference>
<name>A0A3Q3BGJ4_KRYMA</name>
<dbReference type="GeneTree" id="ENSGT00940000166582"/>
<dbReference type="PANTHER" id="PTHR45736">
    <property type="entry name" value="ZINC FINGER MYM-TYPE PROTEIN"/>
    <property type="match status" value="1"/>
</dbReference>
<dbReference type="Proteomes" id="UP000264800">
    <property type="component" value="Unplaced"/>
</dbReference>
<evidence type="ECO:0000313" key="4">
    <source>
        <dbReference type="Proteomes" id="UP000264800"/>
    </source>
</evidence>
<dbReference type="Ensembl" id="ENSKMAT00000000236.1">
    <property type="protein sequence ID" value="ENSKMAP00000000212.1"/>
    <property type="gene ID" value="ENSKMAG00000000151.1"/>
</dbReference>
<accession>A0A3Q3BGJ4</accession>
<feature type="domain" description="TRASH" evidence="2">
    <location>
        <begin position="109"/>
        <end position="146"/>
    </location>
</feature>
<feature type="compositionally biased region" description="Acidic residues" evidence="1">
    <location>
        <begin position="1"/>
        <end position="10"/>
    </location>
</feature>
<dbReference type="SUPFAM" id="SSF57716">
    <property type="entry name" value="Glucocorticoid receptor-like (DNA-binding domain)"/>
    <property type="match status" value="1"/>
</dbReference>
<dbReference type="InterPro" id="IPR051284">
    <property type="entry name" value="ZnF_MYMT-QRICH1"/>
</dbReference>
<feature type="region of interest" description="Disordered" evidence="1">
    <location>
        <begin position="1"/>
        <end position="24"/>
    </location>
</feature>
<keyword evidence="4" id="KW-1185">Reference proteome</keyword>
<dbReference type="SMART" id="SM00746">
    <property type="entry name" value="TRASH"/>
    <property type="match status" value="5"/>
</dbReference>
<organism evidence="3 4">
    <name type="scientific">Kryptolebias marmoratus</name>
    <name type="common">Mangrove killifish</name>
    <name type="synonym">Rivulus marmoratus</name>
    <dbReference type="NCBI Taxonomy" id="37003"/>
    <lineage>
        <taxon>Eukaryota</taxon>
        <taxon>Metazoa</taxon>
        <taxon>Chordata</taxon>
        <taxon>Craniata</taxon>
        <taxon>Vertebrata</taxon>
        <taxon>Euteleostomi</taxon>
        <taxon>Actinopterygii</taxon>
        <taxon>Neopterygii</taxon>
        <taxon>Teleostei</taxon>
        <taxon>Neoteleostei</taxon>
        <taxon>Acanthomorphata</taxon>
        <taxon>Ovalentaria</taxon>
        <taxon>Atherinomorphae</taxon>
        <taxon>Cyprinodontiformes</taxon>
        <taxon>Rivulidae</taxon>
        <taxon>Kryptolebias</taxon>
    </lineage>
</organism>
<dbReference type="Ensembl" id="ENSKMAT00000029278.1">
    <property type="protein sequence ID" value="ENSKMAP00000028915.1"/>
    <property type="gene ID" value="ENSKMAG00000021435.1"/>
</dbReference>
<evidence type="ECO:0000259" key="2">
    <source>
        <dbReference type="SMART" id="SM00746"/>
    </source>
</evidence>
<feature type="domain" description="TRASH" evidence="2">
    <location>
        <begin position="163"/>
        <end position="198"/>
    </location>
</feature>
<protein>
    <recommendedName>
        <fullName evidence="2">TRASH domain-containing protein</fullName>
    </recommendedName>
</protein>
<dbReference type="InterPro" id="IPR011017">
    <property type="entry name" value="TRASH_dom"/>
</dbReference>
<proteinExistence type="predicted"/>
<evidence type="ECO:0000313" key="3">
    <source>
        <dbReference type="Ensembl" id="ENSKMAP00000028915.1"/>
    </source>
</evidence>
<evidence type="ECO:0000256" key="1">
    <source>
        <dbReference type="SAM" id="MobiDB-lite"/>
    </source>
</evidence>
<feature type="domain" description="TRASH" evidence="2">
    <location>
        <begin position="74"/>
        <end position="104"/>
    </location>
</feature>
<feature type="domain" description="TRASH" evidence="2">
    <location>
        <begin position="244"/>
        <end position="282"/>
    </location>
</feature>
<dbReference type="AlphaFoldDB" id="A0A3Q3BGJ4"/>